<keyword evidence="1" id="KW-0472">Membrane</keyword>
<dbReference type="Proteomes" id="UP001597297">
    <property type="component" value="Unassembled WGS sequence"/>
</dbReference>
<feature type="domain" description="7 transmembrane helices usually fused to an inactive transglutaminase" evidence="3">
    <location>
        <begin position="251"/>
        <end position="495"/>
    </location>
</feature>
<feature type="transmembrane region" description="Helical" evidence="1">
    <location>
        <begin position="374"/>
        <end position="395"/>
    </location>
</feature>
<evidence type="ECO:0000313" key="4">
    <source>
        <dbReference type="EMBL" id="MFD2275793.1"/>
    </source>
</evidence>
<feature type="transmembrane region" description="Helical" evidence="1">
    <location>
        <begin position="306"/>
        <end position="326"/>
    </location>
</feature>
<protein>
    <submittedName>
        <fullName evidence="4">Inactive transglutaminase family protein</fullName>
    </submittedName>
</protein>
<feature type="transmembrane region" description="Helical" evidence="1">
    <location>
        <begin position="346"/>
        <end position="367"/>
    </location>
</feature>
<sequence>MLGVGIATYKCISIGYPFFPKEQTEVWAIEAKLSFQAEGGPVKVKFAVPGEYGKLRVLEESGASSDYGFVPAPLPSENENLSRTVTWAKAHAEGNQELYYRVNVFRSTIDQSNAFDVKPVSLDPAYFEGPVAVAADEVITKARKYSSDLETFTSQLNEILSAANNQNVQTLLAGNSTDLSKNKILLNLMLKAGYEAHLIRYLELGEITNRVPLNSGVLVFDGDQQVFTTYGEAEFLNTDKLLAWQCGGPGLVELQGGKNAKVEFSSMEQQLPTEFIQQQAAERNGNSLVDFSLLSLSLEQQNAYRLLLMIPFGALVVVIMRNIVGISTSGTFMPILLAMSFLKTELFTGIVLFVIVVSAGLLVRSYLSKLDLLLVPRISAVVVVVIGIMVSFGIYGSKFDIGLMQSVTLFPTIILAWTVERLSILWEEDGAREVSKQTCGSLFVAILAYFVMDNDMLRYQVFIFPEILFVVLAVILALGQYAGYRLSELFRFAPFFEKGGKL</sequence>
<keyword evidence="5" id="KW-1185">Reference proteome</keyword>
<dbReference type="InterPro" id="IPR025840">
    <property type="entry name" value="7TM_transglut"/>
</dbReference>
<dbReference type="Pfam" id="PF14400">
    <property type="entry name" value="Transglut_i_TM"/>
    <property type="match status" value="1"/>
</dbReference>
<proteinExistence type="predicted"/>
<comment type="caution">
    <text evidence="4">The sequence shown here is derived from an EMBL/GenBank/DDBJ whole genome shotgun (WGS) entry which is preliminary data.</text>
</comment>
<keyword evidence="1" id="KW-1133">Transmembrane helix</keyword>
<feature type="domain" description="Inactive transglutaminase fused to 7 transmembrane helices" evidence="2">
    <location>
        <begin position="9"/>
        <end position="174"/>
    </location>
</feature>
<evidence type="ECO:0000313" key="5">
    <source>
        <dbReference type="Proteomes" id="UP001597297"/>
    </source>
</evidence>
<evidence type="ECO:0000256" key="1">
    <source>
        <dbReference type="SAM" id="Phobius"/>
    </source>
</evidence>
<dbReference type="InterPro" id="IPR025838">
    <property type="entry name" value="Transglut_i_TM"/>
</dbReference>
<feature type="transmembrane region" description="Helical" evidence="1">
    <location>
        <begin position="457"/>
        <end position="478"/>
    </location>
</feature>
<reference evidence="5" key="1">
    <citation type="journal article" date="2019" name="Int. J. Syst. Evol. Microbiol.">
        <title>The Global Catalogue of Microorganisms (GCM) 10K type strain sequencing project: providing services to taxonomists for standard genome sequencing and annotation.</title>
        <authorList>
            <consortium name="The Broad Institute Genomics Platform"/>
            <consortium name="The Broad Institute Genome Sequencing Center for Infectious Disease"/>
            <person name="Wu L."/>
            <person name="Ma J."/>
        </authorList>
    </citation>
    <scope>NUCLEOTIDE SEQUENCE [LARGE SCALE GENOMIC DNA]</scope>
    <source>
        <strain evidence="5">JCM 16545</strain>
    </source>
</reference>
<evidence type="ECO:0000259" key="3">
    <source>
        <dbReference type="Pfam" id="PF14402"/>
    </source>
</evidence>
<gene>
    <name evidence="4" type="ORF">ACFSQZ_04880</name>
</gene>
<accession>A0ABW5E3E6</accession>
<keyword evidence="1" id="KW-0812">Transmembrane</keyword>
<dbReference type="Pfam" id="PF14402">
    <property type="entry name" value="7TM_transglut"/>
    <property type="match status" value="1"/>
</dbReference>
<evidence type="ECO:0000259" key="2">
    <source>
        <dbReference type="Pfam" id="PF14400"/>
    </source>
</evidence>
<dbReference type="EMBL" id="JBHUJC010000013">
    <property type="protein sequence ID" value="MFD2275793.1"/>
    <property type="molecule type" value="Genomic_DNA"/>
</dbReference>
<name>A0ABW5E3E6_9BACT</name>
<organism evidence="4 5">
    <name type="scientific">Rubritalea spongiae</name>
    <dbReference type="NCBI Taxonomy" id="430797"/>
    <lineage>
        <taxon>Bacteria</taxon>
        <taxon>Pseudomonadati</taxon>
        <taxon>Verrucomicrobiota</taxon>
        <taxon>Verrucomicrobiia</taxon>
        <taxon>Verrucomicrobiales</taxon>
        <taxon>Rubritaleaceae</taxon>
        <taxon>Rubritalea</taxon>
    </lineage>
</organism>
<dbReference type="RefSeq" id="WP_377095215.1">
    <property type="nucleotide sequence ID" value="NZ_JBHSJM010000001.1"/>
</dbReference>